<feature type="region of interest" description="Disordered" evidence="1">
    <location>
        <begin position="31"/>
        <end position="55"/>
    </location>
</feature>
<feature type="region of interest" description="Disordered" evidence="1">
    <location>
        <begin position="155"/>
        <end position="185"/>
    </location>
</feature>
<dbReference type="EMBL" id="CADEAL010003101">
    <property type="protein sequence ID" value="CAB1443440.1"/>
    <property type="molecule type" value="Genomic_DNA"/>
</dbReference>
<feature type="region of interest" description="Disordered" evidence="1">
    <location>
        <begin position="68"/>
        <end position="125"/>
    </location>
</feature>
<organism evidence="2 3">
    <name type="scientific">Pleuronectes platessa</name>
    <name type="common">European plaice</name>
    <dbReference type="NCBI Taxonomy" id="8262"/>
    <lineage>
        <taxon>Eukaryota</taxon>
        <taxon>Metazoa</taxon>
        <taxon>Chordata</taxon>
        <taxon>Craniata</taxon>
        <taxon>Vertebrata</taxon>
        <taxon>Euteleostomi</taxon>
        <taxon>Actinopterygii</taxon>
        <taxon>Neopterygii</taxon>
        <taxon>Teleostei</taxon>
        <taxon>Neoteleostei</taxon>
        <taxon>Acanthomorphata</taxon>
        <taxon>Carangaria</taxon>
        <taxon>Pleuronectiformes</taxon>
        <taxon>Pleuronectoidei</taxon>
        <taxon>Pleuronectidae</taxon>
        <taxon>Pleuronectes</taxon>
    </lineage>
</organism>
<protein>
    <submittedName>
        <fullName evidence="2">Uncharacterized protein</fullName>
    </submittedName>
</protein>
<dbReference type="AlphaFoldDB" id="A0A9N7V610"/>
<evidence type="ECO:0000256" key="1">
    <source>
        <dbReference type="SAM" id="MobiDB-lite"/>
    </source>
</evidence>
<dbReference type="Proteomes" id="UP001153269">
    <property type="component" value="Unassembled WGS sequence"/>
</dbReference>
<proteinExistence type="predicted"/>
<evidence type="ECO:0000313" key="2">
    <source>
        <dbReference type="EMBL" id="CAB1443440.1"/>
    </source>
</evidence>
<reference evidence="2" key="1">
    <citation type="submission" date="2020-03" db="EMBL/GenBank/DDBJ databases">
        <authorList>
            <person name="Weist P."/>
        </authorList>
    </citation>
    <scope>NUCLEOTIDE SEQUENCE</scope>
</reference>
<accession>A0A9N7V610</accession>
<keyword evidence="3" id="KW-1185">Reference proteome</keyword>
<evidence type="ECO:0000313" key="3">
    <source>
        <dbReference type="Proteomes" id="UP001153269"/>
    </source>
</evidence>
<feature type="compositionally biased region" description="Pro residues" evidence="1">
    <location>
        <begin position="102"/>
        <end position="123"/>
    </location>
</feature>
<feature type="compositionally biased region" description="Basic residues" evidence="1">
    <location>
        <begin position="43"/>
        <end position="52"/>
    </location>
</feature>
<sequence>MAAGILISPRSSSLARAAPAYLTVSRPADAQIGSSSCRDRNKNSGHGRHKGQAGRFHMVIIQTVEEQRGVESGAGSSPGQPLPAALPLLHRSVTPPAKEAPGPSPQCPQCPPAPPPPPPPPPSLVSSKLLQSAQGLIGLGQWSLCSLPRRPGDVTAVRGGSTNGSSTHFKMENCPGKSAIKGSGV</sequence>
<comment type="caution">
    <text evidence="2">The sequence shown here is derived from an EMBL/GenBank/DDBJ whole genome shotgun (WGS) entry which is preliminary data.</text>
</comment>
<gene>
    <name evidence="2" type="ORF">PLEPLA_LOCUS31156</name>
</gene>
<name>A0A9N7V610_PLEPL</name>